<comment type="caution">
    <text evidence="1">The sequence shown here is derived from an EMBL/GenBank/DDBJ whole genome shotgun (WGS) entry which is preliminary data.</text>
</comment>
<proteinExistence type="predicted"/>
<protein>
    <submittedName>
        <fullName evidence="1">M20/M25/M40 family metallo-hydrolase</fullName>
    </submittedName>
</protein>
<dbReference type="Proteomes" id="UP001595916">
    <property type="component" value="Unassembled WGS sequence"/>
</dbReference>
<dbReference type="SUPFAM" id="SSF53187">
    <property type="entry name" value="Zn-dependent exopeptidases"/>
    <property type="match status" value="1"/>
</dbReference>
<dbReference type="PANTHER" id="PTHR43808:SF27">
    <property type="entry name" value="PROTEIN ROCB"/>
    <property type="match status" value="1"/>
</dbReference>
<dbReference type="InterPro" id="IPR012166">
    <property type="entry name" value="Uncharacterised_RocB"/>
</dbReference>
<dbReference type="EMBL" id="JBHSHL010000022">
    <property type="protein sequence ID" value="MFC4804660.1"/>
    <property type="molecule type" value="Genomic_DNA"/>
</dbReference>
<evidence type="ECO:0000313" key="2">
    <source>
        <dbReference type="Proteomes" id="UP001595916"/>
    </source>
</evidence>
<evidence type="ECO:0000313" key="1">
    <source>
        <dbReference type="EMBL" id="MFC4804660.1"/>
    </source>
</evidence>
<reference evidence="2" key="1">
    <citation type="journal article" date="2019" name="Int. J. Syst. Evol. Microbiol.">
        <title>The Global Catalogue of Microorganisms (GCM) 10K type strain sequencing project: providing services to taxonomists for standard genome sequencing and annotation.</title>
        <authorList>
            <consortium name="The Broad Institute Genomics Platform"/>
            <consortium name="The Broad Institute Genome Sequencing Center for Infectious Disease"/>
            <person name="Wu L."/>
            <person name="Ma J."/>
        </authorList>
    </citation>
    <scope>NUCLEOTIDE SEQUENCE [LARGE SCALE GENOMIC DNA]</scope>
    <source>
        <strain evidence="2">CCUG 46385</strain>
    </source>
</reference>
<dbReference type="PANTHER" id="PTHR43808">
    <property type="entry name" value="ACETYLORNITHINE DEACETYLASE"/>
    <property type="match status" value="1"/>
</dbReference>
<accession>A0ABV9QLL5</accession>
<sequence length="536" mass="61691">MKDRVKQLLDESVSVKSFTNTEMERDIETFLIEKIGEISYFKTRPEYFGSYGIEGDYHGRSVVWALVDHGFKDTVVFFHHHDTVDVEDYGRFSEIAFDNEKLKEAYRHLPFSENVKKDIDSPHWHFGRGTADMKAALALQLTVIEEYSRSKSPKVNVLYLSVCDEESYSKGMRAAIGLLDELKKTYDLNYILAIDSEPFESEREDEKVLHVGSVGKLMPVIVTQGILSHIKEPLHGMNAISLLVKVADKIDLHPELAEEAGDQKSPLPSWSYLRDMKEQYDVSTALRASGYFSILYLQRSPKDLLEIVKNLCEEAMEEYYDNYSKLQKQYAVTKVNPKPKVMFFEELLELCKMKEGFGPYYETLCLKAKEASVEGEGYQDITISLICDLLDFYDTKDPLVLIAIAPPYYPALRSRDIEGKGVIIQKIERHYRDYLSRVHGANLKAEEYFMGICDISYCGLDKPAEEYKAVLESMAIDKELYNIDFDTLGQLNIPGINLGPWGKDLHKLTERVYEKDAFELVPEYLLYLLEHMNELK</sequence>
<keyword evidence="2" id="KW-1185">Reference proteome</keyword>
<dbReference type="RefSeq" id="WP_379788174.1">
    <property type="nucleotide sequence ID" value="NZ_JBHSHL010000022.1"/>
</dbReference>
<gene>
    <name evidence="1" type="ORF">ACFO4R_06140</name>
</gene>
<dbReference type="Gene3D" id="3.40.630.10">
    <property type="entry name" value="Zn peptidases"/>
    <property type="match status" value="1"/>
</dbReference>
<organism evidence="1 2">
    <name type="scientific">Filifactor villosus</name>
    <dbReference type="NCBI Taxonomy" id="29374"/>
    <lineage>
        <taxon>Bacteria</taxon>
        <taxon>Bacillati</taxon>
        <taxon>Bacillota</taxon>
        <taxon>Clostridia</taxon>
        <taxon>Peptostreptococcales</taxon>
        <taxon>Filifactoraceae</taxon>
        <taxon>Filifactor</taxon>
    </lineage>
</organism>
<name>A0ABV9QLL5_9FIRM</name>
<dbReference type="Pfam" id="PF01546">
    <property type="entry name" value="Peptidase_M20"/>
    <property type="match status" value="1"/>
</dbReference>
<dbReference type="PIRSF" id="PIRSF010386">
    <property type="entry name" value="RocB"/>
    <property type="match status" value="1"/>
</dbReference>
<dbReference type="InterPro" id="IPR002933">
    <property type="entry name" value="Peptidase_M20"/>
</dbReference>
<dbReference type="InterPro" id="IPR050072">
    <property type="entry name" value="Peptidase_M20A"/>
</dbReference>